<dbReference type="Gene3D" id="3.90.550.10">
    <property type="entry name" value="Spore Coat Polysaccharide Biosynthesis Protein SpsA, Chain A"/>
    <property type="match status" value="1"/>
</dbReference>
<dbReference type="PANTHER" id="PTHR43179:SF12">
    <property type="entry name" value="GALACTOFURANOSYLTRANSFERASE GLFT2"/>
    <property type="match status" value="1"/>
</dbReference>
<dbReference type="EC" id="2.4.-.-" evidence="6"/>
<evidence type="ECO:0000313" key="6">
    <source>
        <dbReference type="EMBL" id="WTY94297.1"/>
    </source>
</evidence>
<protein>
    <submittedName>
        <fullName evidence="6">Glycosyltransferase</fullName>
        <ecNumber evidence="6">2.4.-.-</ecNumber>
    </submittedName>
</protein>
<dbReference type="AlphaFoldDB" id="A0AAU3GQ55"/>
<evidence type="ECO:0000256" key="4">
    <source>
        <dbReference type="ARBA" id="ARBA00022679"/>
    </source>
</evidence>
<evidence type="ECO:0000256" key="3">
    <source>
        <dbReference type="ARBA" id="ARBA00022676"/>
    </source>
</evidence>
<name>A0AAU3GQ55_9ACTN</name>
<dbReference type="Pfam" id="PF00535">
    <property type="entry name" value="Glycos_transf_2"/>
    <property type="match status" value="1"/>
</dbReference>
<dbReference type="PANTHER" id="PTHR43179">
    <property type="entry name" value="RHAMNOSYLTRANSFERASE WBBL"/>
    <property type="match status" value="1"/>
</dbReference>
<dbReference type="InterPro" id="IPR001173">
    <property type="entry name" value="Glyco_trans_2-like"/>
</dbReference>
<accession>A0AAU3GQ55</accession>
<organism evidence="6">
    <name type="scientific">Streptomyces sp. NBC_01401</name>
    <dbReference type="NCBI Taxonomy" id="2903854"/>
    <lineage>
        <taxon>Bacteria</taxon>
        <taxon>Bacillati</taxon>
        <taxon>Actinomycetota</taxon>
        <taxon>Actinomycetes</taxon>
        <taxon>Kitasatosporales</taxon>
        <taxon>Streptomycetaceae</taxon>
        <taxon>Streptomyces</taxon>
    </lineage>
</organism>
<evidence type="ECO:0000259" key="5">
    <source>
        <dbReference type="Pfam" id="PF00535"/>
    </source>
</evidence>
<dbReference type="InterPro" id="IPR029044">
    <property type="entry name" value="Nucleotide-diphossugar_trans"/>
</dbReference>
<reference evidence="6" key="1">
    <citation type="submission" date="2022-10" db="EMBL/GenBank/DDBJ databases">
        <title>The complete genomes of actinobacterial strains from the NBC collection.</title>
        <authorList>
            <person name="Joergensen T.S."/>
            <person name="Alvarez Arevalo M."/>
            <person name="Sterndorff E.B."/>
            <person name="Faurdal D."/>
            <person name="Vuksanovic O."/>
            <person name="Mourched A.-S."/>
            <person name="Charusanti P."/>
            <person name="Shaw S."/>
            <person name="Blin K."/>
            <person name="Weber T."/>
        </authorList>
    </citation>
    <scope>NUCLEOTIDE SEQUENCE</scope>
    <source>
        <strain evidence="6">NBC_01401</strain>
    </source>
</reference>
<evidence type="ECO:0000256" key="2">
    <source>
        <dbReference type="ARBA" id="ARBA00006739"/>
    </source>
</evidence>
<evidence type="ECO:0000256" key="1">
    <source>
        <dbReference type="ARBA" id="ARBA00004776"/>
    </source>
</evidence>
<proteinExistence type="inferred from homology"/>
<feature type="domain" description="Glycosyltransferase 2-like" evidence="5">
    <location>
        <begin position="11"/>
        <end position="176"/>
    </location>
</feature>
<comment type="pathway">
    <text evidence="1">Cell wall biogenesis; cell wall polysaccharide biosynthesis.</text>
</comment>
<dbReference type="EMBL" id="CP109535">
    <property type="protein sequence ID" value="WTY94297.1"/>
    <property type="molecule type" value="Genomic_DNA"/>
</dbReference>
<keyword evidence="4 6" id="KW-0808">Transferase</keyword>
<sequence length="345" mass="36914">MSTQVPRLGMSVVVPVKGRVSLLRAQLASLRAAMDHGTEPAEVIVVDDSDPEDAAAHESNCREFGARYVTGPAHVGAKRNLGVERATYDLILFTDSDCRVPPDIFERHVKTLRSAEPSVGGVSGPTFVEAGDTRANRVMRWSRLINDDMERPRRCAAVTWATATNLAVRRTVFEEVGGFPSESLDVVGGEDCDLGIKMSDAGYRIVCDPETVVVHDHAITASFATAGRRLYSYGRSEQWVCTIHPHHRRPVLNAFTAATAAAAVGAALAPRTGGRSLLAAPAGLGLLLGVRARRLRGADRSAGTASERLVCASVDLMFDLGGFVAAFELRRPSMLFTGMKSADAG</sequence>
<gene>
    <name evidence="6" type="ORF">OG626_04975</name>
</gene>
<keyword evidence="3 6" id="KW-0328">Glycosyltransferase</keyword>
<dbReference type="SUPFAM" id="SSF53448">
    <property type="entry name" value="Nucleotide-diphospho-sugar transferases"/>
    <property type="match status" value="1"/>
</dbReference>
<comment type="similarity">
    <text evidence="2">Belongs to the glycosyltransferase 2 family.</text>
</comment>
<dbReference type="GO" id="GO:0016757">
    <property type="term" value="F:glycosyltransferase activity"/>
    <property type="evidence" value="ECO:0007669"/>
    <property type="project" value="UniProtKB-KW"/>
</dbReference>